<feature type="transmembrane region" description="Helical" evidence="7">
    <location>
        <begin position="64"/>
        <end position="82"/>
    </location>
</feature>
<feature type="transmembrane region" description="Helical" evidence="7">
    <location>
        <begin position="353"/>
        <end position="371"/>
    </location>
</feature>
<dbReference type="PROSITE" id="PS50005">
    <property type="entry name" value="TPR"/>
    <property type="match status" value="1"/>
</dbReference>
<keyword evidence="10" id="KW-1185">Reference proteome</keyword>
<name>M1PC39_DESSD</name>
<dbReference type="Gene3D" id="1.25.40.10">
    <property type="entry name" value="Tetratricopeptide repeat domain"/>
    <property type="match status" value="1"/>
</dbReference>
<dbReference type="KEGG" id="dsf:UWK_00742"/>
<dbReference type="EMBL" id="CP003985">
    <property type="protein sequence ID" value="AGF77320.1"/>
    <property type="molecule type" value="Genomic_DNA"/>
</dbReference>
<dbReference type="STRING" id="1167006.UWK_00742"/>
<dbReference type="RefSeq" id="WP_015403016.1">
    <property type="nucleotide sequence ID" value="NC_020304.1"/>
</dbReference>
<feature type="region of interest" description="Disordered" evidence="6">
    <location>
        <begin position="506"/>
        <end position="666"/>
    </location>
</feature>
<keyword evidence="2 7" id="KW-0812">Transmembrane</keyword>
<dbReference type="InterPro" id="IPR011990">
    <property type="entry name" value="TPR-like_helical_dom_sf"/>
</dbReference>
<gene>
    <name evidence="9" type="ordered locus">UWK_00742</name>
</gene>
<reference evidence="10" key="1">
    <citation type="journal article" date="2013" name="Stand. Genomic Sci.">
        <title>Complete genome sequence of Desulfocapsa sulfexigens, a marine deltaproteobacterium specialized in disproportionating inorganic sulfur compounds.</title>
        <authorList>
            <person name="Finster K.W."/>
            <person name="Kjeldsen K.U."/>
            <person name="Kube M."/>
            <person name="Reinhardt R."/>
            <person name="Mussmann M."/>
            <person name="Amann R."/>
            <person name="Schreiber L."/>
        </authorList>
    </citation>
    <scope>NUCLEOTIDE SEQUENCE [LARGE SCALE GENOMIC DNA]</scope>
    <source>
        <strain evidence="10">DSM 10523 / SB164P1</strain>
    </source>
</reference>
<feature type="repeat" description="TPR" evidence="5">
    <location>
        <begin position="406"/>
        <end position="439"/>
    </location>
</feature>
<dbReference type="InterPro" id="IPR002035">
    <property type="entry name" value="VWF_A"/>
</dbReference>
<evidence type="ECO:0000313" key="10">
    <source>
        <dbReference type="Proteomes" id="UP000011721"/>
    </source>
</evidence>
<feature type="compositionally biased region" description="Basic and acidic residues" evidence="6">
    <location>
        <begin position="506"/>
        <end position="536"/>
    </location>
</feature>
<dbReference type="AlphaFoldDB" id="M1PC39"/>
<dbReference type="eggNOG" id="COG0457">
    <property type="taxonomic scope" value="Bacteria"/>
</dbReference>
<evidence type="ECO:0000259" key="8">
    <source>
        <dbReference type="PROSITE" id="PS50234"/>
    </source>
</evidence>
<proteinExistence type="predicted"/>
<dbReference type="Proteomes" id="UP000011721">
    <property type="component" value="Chromosome"/>
</dbReference>
<dbReference type="Pfam" id="PF13519">
    <property type="entry name" value="VWA_2"/>
    <property type="match status" value="1"/>
</dbReference>
<evidence type="ECO:0000256" key="4">
    <source>
        <dbReference type="ARBA" id="ARBA00023136"/>
    </source>
</evidence>
<evidence type="ECO:0000256" key="1">
    <source>
        <dbReference type="ARBA" id="ARBA00022475"/>
    </source>
</evidence>
<dbReference type="eggNOG" id="COG2304">
    <property type="taxonomic scope" value="Bacteria"/>
</dbReference>
<dbReference type="SUPFAM" id="SSF48452">
    <property type="entry name" value="TPR-like"/>
    <property type="match status" value="1"/>
</dbReference>
<dbReference type="InterPro" id="IPR019734">
    <property type="entry name" value="TPR_rpt"/>
</dbReference>
<keyword evidence="4 7" id="KW-0472">Membrane</keyword>
<dbReference type="PANTHER" id="PTHR22550">
    <property type="entry name" value="SPORE GERMINATION PROTEIN"/>
    <property type="match status" value="1"/>
</dbReference>
<evidence type="ECO:0000256" key="6">
    <source>
        <dbReference type="SAM" id="MobiDB-lite"/>
    </source>
</evidence>
<dbReference type="SUPFAM" id="SSF53300">
    <property type="entry name" value="vWA-like"/>
    <property type="match status" value="1"/>
</dbReference>
<evidence type="ECO:0000256" key="5">
    <source>
        <dbReference type="PROSITE-ProRule" id="PRU00339"/>
    </source>
</evidence>
<dbReference type="eggNOG" id="COG5414">
    <property type="taxonomic scope" value="Bacteria"/>
</dbReference>
<feature type="domain" description="VWFA" evidence="8">
    <location>
        <begin position="95"/>
        <end position="274"/>
    </location>
</feature>
<evidence type="ECO:0000256" key="2">
    <source>
        <dbReference type="ARBA" id="ARBA00022692"/>
    </source>
</evidence>
<sequence length="666" mass="74017">MSEMITFGAPFWFSVGAVTLIILIFLYRKIAQKRQKQLQKFAAPHLLGKLCANVSLERRLLKRILLLTAIGCCFIALARPQYGFKWIDVKRKGIDILFAVDTSKSMLAEDVSPNRLKRAKFAILDFVSQLEGDRVGILPFAGSAFLMCPMTIDYSAFESSLEAIDTTIIPRGGTDLAAAIVEAETVLSNEANHKILVLITDGENLQGDVLKAAEAAAEKGMTIYTVGVGSSEGELIPFMENGRSGFVKDESGNFITSRLDETMLGQIAELSGGLYVPLGNSGEGLQTIYQKKLSLIPKEKLAEKRHKVALERFVWPLGVAIALLMIEFLLGGRKSARSLRLPFIKTAGRRRKQEAAAVLVLLFGLGTLAWVEDAEASKGEDAYASGDFLTSSTFYDEQLQESPNDARLHYNYGTAAYKNNMFEDAAKAFTEALKSDDLELQKEAYYNRGNALFQRGKETLQTDPQHSIQMWSEAVASFDGALQLDSTHDDAHYNLELVKKKLEELKKQQEQQDQEKKDQDQNSDDNKEQQEQKQDQDQGQQSEDEDSSENDSGDQESQESGQEQRNDSDSAKEDEGDETGQDQQDTSAAGEEQQEENKDAAEEDAARDKEQQEATARAQERRSQGKMTEEEAKQLLNSLKDETGELNFVPGAISNGTRDQKISKDW</sequence>
<dbReference type="InterPro" id="IPR050768">
    <property type="entry name" value="UPF0353/GerABKA_families"/>
</dbReference>
<dbReference type="Gene3D" id="3.40.50.410">
    <property type="entry name" value="von Willebrand factor, type A domain"/>
    <property type="match status" value="1"/>
</dbReference>
<dbReference type="PANTHER" id="PTHR22550:SF5">
    <property type="entry name" value="LEUCINE ZIPPER PROTEIN 4"/>
    <property type="match status" value="1"/>
</dbReference>
<evidence type="ECO:0000256" key="3">
    <source>
        <dbReference type="ARBA" id="ARBA00022989"/>
    </source>
</evidence>
<feature type="compositionally biased region" description="Basic and acidic residues" evidence="6">
    <location>
        <begin position="562"/>
        <end position="573"/>
    </location>
</feature>
<keyword evidence="3 7" id="KW-1133">Transmembrane helix</keyword>
<evidence type="ECO:0000313" key="9">
    <source>
        <dbReference type="EMBL" id="AGF77320.1"/>
    </source>
</evidence>
<accession>M1PC39</accession>
<feature type="transmembrane region" description="Helical" evidence="7">
    <location>
        <begin position="313"/>
        <end position="332"/>
    </location>
</feature>
<protein>
    <submittedName>
        <fullName evidence="9">Mg-chelatase subunit ChlD</fullName>
    </submittedName>
</protein>
<dbReference type="OrthoDB" id="9807628at2"/>
<dbReference type="PROSITE" id="PS50234">
    <property type="entry name" value="VWFA"/>
    <property type="match status" value="1"/>
</dbReference>
<dbReference type="InterPro" id="IPR036465">
    <property type="entry name" value="vWFA_dom_sf"/>
</dbReference>
<dbReference type="HOGENOM" id="CLU_405298_0_0_7"/>
<evidence type="ECO:0000256" key="7">
    <source>
        <dbReference type="SAM" id="Phobius"/>
    </source>
</evidence>
<dbReference type="SMART" id="SM00327">
    <property type="entry name" value="VWA"/>
    <property type="match status" value="1"/>
</dbReference>
<feature type="compositionally biased region" description="Acidic residues" evidence="6">
    <location>
        <begin position="542"/>
        <end position="557"/>
    </location>
</feature>
<organism evidence="9 10">
    <name type="scientific">Desulfocapsa sulfexigens (strain DSM 10523 / SB164P1)</name>
    <dbReference type="NCBI Taxonomy" id="1167006"/>
    <lineage>
        <taxon>Bacteria</taxon>
        <taxon>Pseudomonadati</taxon>
        <taxon>Thermodesulfobacteriota</taxon>
        <taxon>Desulfobulbia</taxon>
        <taxon>Desulfobulbales</taxon>
        <taxon>Desulfocapsaceae</taxon>
        <taxon>Desulfocapsa</taxon>
    </lineage>
</organism>
<keyword evidence="5" id="KW-0802">TPR repeat</keyword>
<keyword evidence="1" id="KW-1003">Cell membrane</keyword>
<feature type="compositionally biased region" description="Basic and acidic residues" evidence="6">
    <location>
        <begin position="595"/>
        <end position="643"/>
    </location>
</feature>
<feature type="transmembrane region" description="Helical" evidence="7">
    <location>
        <begin position="6"/>
        <end position="27"/>
    </location>
</feature>